<dbReference type="PANTHER" id="PTHR30532:SF21">
    <property type="entry name" value="SIDEROPHORE-BINDING LIPOPROTEIN YFIY-RELATED"/>
    <property type="match status" value="1"/>
</dbReference>
<dbReference type="EMBL" id="BMBA01000011">
    <property type="protein sequence ID" value="GFZ34386.1"/>
    <property type="molecule type" value="Genomic_DNA"/>
</dbReference>
<keyword evidence="4 5" id="KW-0732">Signal</keyword>
<evidence type="ECO:0000256" key="1">
    <source>
        <dbReference type="ARBA" id="ARBA00004196"/>
    </source>
</evidence>
<accession>A0ABQ1EI80</accession>
<dbReference type="InterPro" id="IPR002491">
    <property type="entry name" value="ABC_transptr_periplasmic_BD"/>
</dbReference>
<dbReference type="PANTHER" id="PTHR30532">
    <property type="entry name" value="IRON III DICITRATE-BINDING PERIPLASMIC PROTEIN"/>
    <property type="match status" value="1"/>
</dbReference>
<evidence type="ECO:0000256" key="4">
    <source>
        <dbReference type="ARBA" id="ARBA00022729"/>
    </source>
</evidence>
<evidence type="ECO:0000256" key="2">
    <source>
        <dbReference type="ARBA" id="ARBA00008814"/>
    </source>
</evidence>
<comment type="caution">
    <text evidence="7">The sequence shown here is derived from an EMBL/GenBank/DDBJ whole genome shotgun (WGS) entry which is preliminary data.</text>
</comment>
<organism evidence="7 8">
    <name type="scientific">Clostridium zeae</name>
    <dbReference type="NCBI Taxonomy" id="2759022"/>
    <lineage>
        <taxon>Bacteria</taxon>
        <taxon>Bacillati</taxon>
        <taxon>Bacillota</taxon>
        <taxon>Clostridia</taxon>
        <taxon>Eubacteriales</taxon>
        <taxon>Clostridiaceae</taxon>
        <taxon>Clostridium</taxon>
    </lineage>
</organism>
<feature type="domain" description="Fe/B12 periplasmic-binding" evidence="6">
    <location>
        <begin position="52"/>
        <end position="314"/>
    </location>
</feature>
<proteinExistence type="inferred from homology"/>
<keyword evidence="3" id="KW-0813">Transport</keyword>
<dbReference type="CDD" id="cd01146">
    <property type="entry name" value="FhuD"/>
    <property type="match status" value="1"/>
</dbReference>
<dbReference type="SUPFAM" id="SSF53807">
    <property type="entry name" value="Helical backbone' metal receptor"/>
    <property type="match status" value="1"/>
</dbReference>
<evidence type="ECO:0000256" key="3">
    <source>
        <dbReference type="ARBA" id="ARBA00022448"/>
    </source>
</evidence>
<evidence type="ECO:0000313" key="8">
    <source>
        <dbReference type="Proteomes" id="UP000663802"/>
    </source>
</evidence>
<dbReference type="RefSeq" id="WP_206872876.1">
    <property type="nucleotide sequence ID" value="NZ_BMBA01000011.1"/>
</dbReference>
<evidence type="ECO:0000313" key="7">
    <source>
        <dbReference type="EMBL" id="GFZ34386.1"/>
    </source>
</evidence>
<name>A0ABQ1EI80_9CLOT</name>
<dbReference type="InterPro" id="IPR051313">
    <property type="entry name" value="Bact_iron-sidero_bind"/>
</dbReference>
<feature type="chain" id="PRO_5046258016" evidence="5">
    <location>
        <begin position="21"/>
        <end position="315"/>
    </location>
</feature>
<dbReference type="PROSITE" id="PS50983">
    <property type="entry name" value="FE_B12_PBP"/>
    <property type="match status" value="1"/>
</dbReference>
<reference evidence="7 8" key="1">
    <citation type="journal article" date="2021" name="Int. J. Syst. Evol. Microbiol.">
        <title>Clostridium zeae sp. nov., isolated from corn silage.</title>
        <authorList>
            <person name="Kobayashi H."/>
            <person name="Tanizawa Y."/>
            <person name="Yagura M."/>
            <person name="Sakamoto M."/>
            <person name="Ohkuma M."/>
            <person name="Tohno M."/>
        </authorList>
    </citation>
    <scope>NUCLEOTIDE SEQUENCE [LARGE SCALE GENOMIC DNA]</scope>
    <source>
        <strain evidence="7 8">CSC2</strain>
    </source>
</reference>
<comment type="subcellular location">
    <subcellularLocation>
        <location evidence="1">Cell envelope</location>
    </subcellularLocation>
</comment>
<protein>
    <submittedName>
        <fullName evidence="7">Iron siderophore-binding protein</fullName>
    </submittedName>
</protein>
<sequence>MKKKIFSFLLCSVVTIGVFAGCSKKQEVTNTKGTRSITHTMGSTDVPINPKRVVILTNEGTEDLLELGIKPVGAVSSWTGTGTWYSHIANEMKDVKDVGQESNVNLEAVAALKPDLIIGNKMRHEKIYSQLSAIAPTVYSDTLRGAWKDNFKFYAKVFGKEAEGENIVKKFDDRVQKIKEDNKDKLNNKISLVRFMSGKTRLYLGDTFAGTILKEIGFARPDSQQGTDFVKEIGKERIKEADGDIMFYYTYETGDGKGEAREQEWVQDPLFKSLSVVKNGKAYKVNDAIWNTSGGVKAANLMLDDLEKFAKEGKL</sequence>
<dbReference type="PROSITE" id="PS51257">
    <property type="entry name" value="PROKAR_LIPOPROTEIN"/>
    <property type="match status" value="1"/>
</dbReference>
<evidence type="ECO:0000256" key="5">
    <source>
        <dbReference type="SAM" id="SignalP"/>
    </source>
</evidence>
<evidence type="ECO:0000259" key="6">
    <source>
        <dbReference type="PROSITE" id="PS50983"/>
    </source>
</evidence>
<dbReference type="Proteomes" id="UP000663802">
    <property type="component" value="Unassembled WGS sequence"/>
</dbReference>
<dbReference type="Gene3D" id="3.40.50.1980">
    <property type="entry name" value="Nitrogenase molybdenum iron protein domain"/>
    <property type="match status" value="2"/>
</dbReference>
<keyword evidence="8" id="KW-1185">Reference proteome</keyword>
<gene>
    <name evidence="7" type="ORF">CSC2_49120</name>
</gene>
<comment type="similarity">
    <text evidence="2">Belongs to the bacterial solute-binding protein 8 family.</text>
</comment>
<feature type="signal peptide" evidence="5">
    <location>
        <begin position="1"/>
        <end position="20"/>
    </location>
</feature>
<dbReference type="Pfam" id="PF01497">
    <property type="entry name" value="Peripla_BP_2"/>
    <property type="match status" value="1"/>
</dbReference>